<evidence type="ECO:0000313" key="2">
    <source>
        <dbReference type="EMBL" id="KZP26102.1"/>
    </source>
</evidence>
<name>A0A166PHN1_9AGAM</name>
<feature type="region of interest" description="Disordered" evidence="1">
    <location>
        <begin position="54"/>
        <end position="80"/>
    </location>
</feature>
<organism evidence="2">
    <name type="scientific">Athelia psychrophila</name>
    <dbReference type="NCBI Taxonomy" id="1759441"/>
    <lineage>
        <taxon>Eukaryota</taxon>
        <taxon>Fungi</taxon>
        <taxon>Dikarya</taxon>
        <taxon>Basidiomycota</taxon>
        <taxon>Agaricomycotina</taxon>
        <taxon>Agaricomycetes</taxon>
        <taxon>Agaricomycetidae</taxon>
        <taxon>Atheliales</taxon>
        <taxon>Atheliaceae</taxon>
        <taxon>Athelia</taxon>
    </lineage>
</organism>
<dbReference type="EMBL" id="KV417516">
    <property type="protein sequence ID" value="KZP26102.1"/>
    <property type="molecule type" value="Genomic_DNA"/>
</dbReference>
<evidence type="ECO:0000256" key="1">
    <source>
        <dbReference type="SAM" id="MobiDB-lite"/>
    </source>
</evidence>
<dbReference type="AlphaFoldDB" id="A0A166PHN1"/>
<accession>A0A166PHN1</accession>
<reference evidence="2" key="1">
    <citation type="journal article" date="2016" name="Mol. Biol. Evol.">
        <title>Comparative Genomics of Early-Diverging Mushroom-Forming Fungi Provides Insights into the Origins of Lignocellulose Decay Capabilities.</title>
        <authorList>
            <person name="Nagy L.G."/>
            <person name="Riley R."/>
            <person name="Tritt A."/>
            <person name="Adam C."/>
            <person name="Daum C."/>
            <person name="Floudas D."/>
            <person name="Sun H."/>
            <person name="Yadav J.S."/>
            <person name="Pangilinan J."/>
            <person name="Larsson K.H."/>
            <person name="Matsuura K."/>
            <person name="Barry K."/>
            <person name="Labutti K."/>
            <person name="Kuo R."/>
            <person name="Ohm R.A."/>
            <person name="Bhattacharya S.S."/>
            <person name="Shirouzu T."/>
            <person name="Yoshinaga Y."/>
            <person name="Martin F.M."/>
            <person name="Grigoriev I.V."/>
            <person name="Hibbett D.S."/>
        </authorList>
    </citation>
    <scope>NUCLEOTIDE SEQUENCE [LARGE SCALE GENOMIC DNA]</scope>
    <source>
        <strain evidence="2">CBS 109695</strain>
    </source>
</reference>
<sequence>MRMTCKICRFQSAWIKRPDWITPVRDRQYYFCTTWPVTSEMEEEALGVGEQRLWAMPPQNEASADKESDNGPAPKRPRPS</sequence>
<protein>
    <submittedName>
        <fullName evidence="2">Uncharacterized protein</fullName>
    </submittedName>
</protein>
<proteinExistence type="predicted"/>
<gene>
    <name evidence="2" type="ORF">FIBSPDRAFT_855048</name>
</gene>